<feature type="transmembrane region" description="Helical" evidence="1">
    <location>
        <begin position="6"/>
        <end position="24"/>
    </location>
</feature>
<sequence length="126" mass="14444">MTAIENIALVLVVVSALKIFFLLVKPSAWFNTVGKLWMKPGIATVVSLILGAIVLRYLLVELTIVQIFAVFAFTAMFFWFSLAPYRKDFYDLAVRDISVGGIWKKNWPATLIWIILMIWVIKEIFD</sequence>
<feature type="transmembrane region" description="Helical" evidence="1">
    <location>
        <begin position="64"/>
        <end position="85"/>
    </location>
</feature>
<feature type="transmembrane region" description="Helical" evidence="1">
    <location>
        <begin position="106"/>
        <end position="125"/>
    </location>
</feature>
<accession>A0A1G2UJX3</accession>
<proteinExistence type="predicted"/>
<gene>
    <name evidence="2" type="ORF">A3H60_02435</name>
</gene>
<evidence type="ECO:0000313" key="3">
    <source>
        <dbReference type="Proteomes" id="UP000177202"/>
    </source>
</evidence>
<dbReference type="EMBL" id="MHWP01000028">
    <property type="protein sequence ID" value="OHB09724.1"/>
    <property type="molecule type" value="Genomic_DNA"/>
</dbReference>
<keyword evidence="1" id="KW-0472">Membrane</keyword>
<organism evidence="2 3">
    <name type="scientific">Candidatus Zambryskibacteria bacterium RIFCSPLOWO2_02_FULL_44_12b</name>
    <dbReference type="NCBI Taxonomy" id="1802772"/>
    <lineage>
        <taxon>Bacteria</taxon>
        <taxon>Candidatus Zambryskiibacteriota</taxon>
    </lineage>
</organism>
<keyword evidence="1" id="KW-1133">Transmembrane helix</keyword>
<reference evidence="2 3" key="1">
    <citation type="journal article" date="2016" name="Nat. Commun.">
        <title>Thousands of microbial genomes shed light on interconnected biogeochemical processes in an aquifer system.</title>
        <authorList>
            <person name="Anantharaman K."/>
            <person name="Brown C.T."/>
            <person name="Hug L.A."/>
            <person name="Sharon I."/>
            <person name="Castelle C.J."/>
            <person name="Probst A.J."/>
            <person name="Thomas B.C."/>
            <person name="Singh A."/>
            <person name="Wilkins M.J."/>
            <person name="Karaoz U."/>
            <person name="Brodie E.L."/>
            <person name="Williams K.H."/>
            <person name="Hubbard S.S."/>
            <person name="Banfield J.F."/>
        </authorList>
    </citation>
    <scope>NUCLEOTIDE SEQUENCE [LARGE SCALE GENOMIC DNA]</scope>
</reference>
<evidence type="ECO:0000313" key="2">
    <source>
        <dbReference type="EMBL" id="OHB09724.1"/>
    </source>
</evidence>
<dbReference type="AlphaFoldDB" id="A0A1G2UJX3"/>
<evidence type="ECO:0000256" key="1">
    <source>
        <dbReference type="SAM" id="Phobius"/>
    </source>
</evidence>
<protein>
    <submittedName>
        <fullName evidence="2">Uncharacterized protein</fullName>
    </submittedName>
</protein>
<name>A0A1G2UJX3_9BACT</name>
<keyword evidence="1" id="KW-0812">Transmembrane</keyword>
<dbReference type="Proteomes" id="UP000177202">
    <property type="component" value="Unassembled WGS sequence"/>
</dbReference>
<feature type="transmembrane region" description="Helical" evidence="1">
    <location>
        <begin position="36"/>
        <end position="58"/>
    </location>
</feature>
<comment type="caution">
    <text evidence="2">The sequence shown here is derived from an EMBL/GenBank/DDBJ whole genome shotgun (WGS) entry which is preliminary data.</text>
</comment>